<proteinExistence type="inferred from homology"/>
<feature type="transmembrane region" description="Helical" evidence="8">
    <location>
        <begin position="367"/>
        <end position="385"/>
    </location>
</feature>
<protein>
    <submittedName>
        <fullName evidence="10">Monovalent cation/H+ antiporter subunit D family protein</fullName>
    </submittedName>
</protein>
<evidence type="ECO:0000256" key="6">
    <source>
        <dbReference type="ARBA" id="ARBA00023136"/>
    </source>
</evidence>
<feature type="transmembrane region" description="Helical" evidence="8">
    <location>
        <begin position="238"/>
        <end position="261"/>
    </location>
</feature>
<evidence type="ECO:0000256" key="1">
    <source>
        <dbReference type="ARBA" id="ARBA00004651"/>
    </source>
</evidence>
<comment type="similarity">
    <text evidence="2">Belongs to the CPA3 antiporters (TC 2.A.63) subunit D family.</text>
</comment>
<evidence type="ECO:0000256" key="5">
    <source>
        <dbReference type="ARBA" id="ARBA00022989"/>
    </source>
</evidence>
<evidence type="ECO:0000313" key="11">
    <source>
        <dbReference type="Proteomes" id="UP000284605"/>
    </source>
</evidence>
<feature type="transmembrane region" description="Helical" evidence="8">
    <location>
        <begin position="493"/>
        <end position="512"/>
    </location>
</feature>
<dbReference type="OrthoDB" id="9811798at2"/>
<comment type="subcellular location">
    <subcellularLocation>
        <location evidence="1">Cell membrane</location>
        <topology evidence="1">Multi-pass membrane protein</topology>
    </subcellularLocation>
    <subcellularLocation>
        <location evidence="7">Membrane</location>
        <topology evidence="7">Multi-pass membrane protein</topology>
    </subcellularLocation>
</comment>
<gene>
    <name evidence="10" type="ORF">D3874_06490</name>
</gene>
<feature type="transmembrane region" description="Helical" evidence="8">
    <location>
        <begin position="524"/>
        <end position="542"/>
    </location>
</feature>
<keyword evidence="3" id="KW-1003">Cell membrane</keyword>
<feature type="transmembrane region" description="Helical" evidence="8">
    <location>
        <begin position="273"/>
        <end position="290"/>
    </location>
</feature>
<dbReference type="PRINTS" id="PR01434">
    <property type="entry name" value="NADHDHGNASE5"/>
</dbReference>
<comment type="caution">
    <text evidence="10">The sequence shown here is derived from an EMBL/GenBank/DDBJ whole genome shotgun (WGS) entry which is preliminary data.</text>
</comment>
<keyword evidence="5 8" id="KW-1133">Transmembrane helix</keyword>
<dbReference type="InterPro" id="IPR001750">
    <property type="entry name" value="ND/Mrp_TM"/>
</dbReference>
<feature type="transmembrane region" description="Helical" evidence="8">
    <location>
        <begin position="405"/>
        <end position="426"/>
    </location>
</feature>
<feature type="transmembrane region" description="Helical" evidence="8">
    <location>
        <begin position="107"/>
        <end position="125"/>
    </location>
</feature>
<feature type="transmembrane region" description="Helical" evidence="8">
    <location>
        <begin position="160"/>
        <end position="181"/>
    </location>
</feature>
<feature type="domain" description="NADH:quinone oxidoreductase/Mrp antiporter transmembrane" evidence="9">
    <location>
        <begin position="124"/>
        <end position="417"/>
    </location>
</feature>
<dbReference type="AlphaFoldDB" id="A0A418W9L1"/>
<feature type="transmembrane region" description="Helical" evidence="8">
    <location>
        <begin position="76"/>
        <end position="95"/>
    </location>
</feature>
<evidence type="ECO:0000256" key="8">
    <source>
        <dbReference type="SAM" id="Phobius"/>
    </source>
</evidence>
<dbReference type="Proteomes" id="UP000284605">
    <property type="component" value="Unassembled WGS sequence"/>
</dbReference>
<sequence length="589" mass="60373">MLAALAIPAFAALLIVLAGAWPNLRETTTLVAALALAGAVAALIAGFDAGSAAPLVLAQLLPGFSLTLRAEPIGLIFAGVASGLWILNSLYSIGYMRAEHARNQTRYYACFALALSATMAIALAGNLATLFVAYEALTLVTYPLVVHWQTEGAIAGARRYLAYLLATSLVPFLAALVWTWGVAGTLDFVPGGILDGKLDDGLLALLLGLYAYGVGKAALMPLHGWLPAAMVAPTPVSALLHAVAVVKAGVFTLLKIAVYIFGIETIGRGVGDWLVWVAAGSVIAASLIALSKDDLKARLAYSTVAQLALVTLAVAIGHPLAIAAGVLQLVMHAWGKITLFFGAGAIQIATHKKKLSEIGGIGRRMPLLIIAILLGTLSVAGLPPFGGLWAKALLGDGAAARGLDWVSAMLLVSSLLTLSYLLPIVLKACFGQPTEGSHHHAPVPPGMLAATLVTAAGTLALFFAAPAIIDFLAPVLAPVSGRAASLEAALHHQAAWAELGLVGLIFAAAALFRHSPLPRWGERLGGLLAWPGLLLAGAGTLAEQVLAAVARPVAGLIGSIARTLTIGGAGDGVLWTLALLAVILIVSFG</sequence>
<feature type="transmembrane region" description="Helical" evidence="8">
    <location>
        <begin position="447"/>
        <end position="473"/>
    </location>
</feature>
<name>A0A418W9L1_9PROT</name>
<dbReference type="InterPro" id="IPR050586">
    <property type="entry name" value="CPA3_Na-H_Antiporter_D"/>
</dbReference>
<dbReference type="EMBL" id="QYUK01000011">
    <property type="protein sequence ID" value="RJF86711.1"/>
    <property type="molecule type" value="Genomic_DNA"/>
</dbReference>
<feature type="transmembrane region" description="Helical" evidence="8">
    <location>
        <begin position="131"/>
        <end position="148"/>
    </location>
</feature>
<evidence type="ECO:0000256" key="2">
    <source>
        <dbReference type="ARBA" id="ARBA00005346"/>
    </source>
</evidence>
<evidence type="ECO:0000256" key="4">
    <source>
        <dbReference type="ARBA" id="ARBA00022692"/>
    </source>
</evidence>
<accession>A0A418W9L1</accession>
<feature type="transmembrane region" description="Helical" evidence="8">
    <location>
        <begin position="299"/>
        <end position="316"/>
    </location>
</feature>
<organism evidence="10 11">
    <name type="scientific">Oleomonas cavernae</name>
    <dbReference type="NCBI Taxonomy" id="2320859"/>
    <lineage>
        <taxon>Bacteria</taxon>
        <taxon>Pseudomonadati</taxon>
        <taxon>Pseudomonadota</taxon>
        <taxon>Alphaproteobacteria</taxon>
        <taxon>Acetobacterales</taxon>
        <taxon>Acetobacteraceae</taxon>
        <taxon>Oleomonas</taxon>
    </lineage>
</organism>
<keyword evidence="4 7" id="KW-0812">Transmembrane</keyword>
<dbReference type="PANTHER" id="PTHR42703">
    <property type="entry name" value="NADH DEHYDROGENASE"/>
    <property type="match status" value="1"/>
</dbReference>
<dbReference type="Pfam" id="PF00361">
    <property type="entry name" value="Proton_antipo_M"/>
    <property type="match status" value="1"/>
</dbReference>
<dbReference type="GO" id="GO:0005886">
    <property type="term" value="C:plasma membrane"/>
    <property type="evidence" value="ECO:0007669"/>
    <property type="project" value="UniProtKB-SubCell"/>
</dbReference>
<dbReference type="PANTHER" id="PTHR42703:SF1">
    <property type="entry name" value="NA(+)_H(+) ANTIPORTER SUBUNIT D1"/>
    <property type="match status" value="1"/>
</dbReference>
<evidence type="ECO:0000256" key="7">
    <source>
        <dbReference type="RuleBase" id="RU000320"/>
    </source>
</evidence>
<keyword evidence="11" id="KW-1185">Reference proteome</keyword>
<feature type="transmembrane region" description="Helical" evidence="8">
    <location>
        <begin position="28"/>
        <end position="45"/>
    </location>
</feature>
<evidence type="ECO:0000259" key="9">
    <source>
        <dbReference type="Pfam" id="PF00361"/>
    </source>
</evidence>
<feature type="transmembrane region" description="Helical" evidence="8">
    <location>
        <begin position="201"/>
        <end position="226"/>
    </location>
</feature>
<evidence type="ECO:0000256" key="3">
    <source>
        <dbReference type="ARBA" id="ARBA00022475"/>
    </source>
</evidence>
<feature type="transmembrane region" description="Helical" evidence="8">
    <location>
        <begin position="322"/>
        <end position="346"/>
    </location>
</feature>
<keyword evidence="6 8" id="KW-0472">Membrane</keyword>
<evidence type="ECO:0000313" key="10">
    <source>
        <dbReference type="EMBL" id="RJF86711.1"/>
    </source>
</evidence>
<feature type="transmembrane region" description="Helical" evidence="8">
    <location>
        <begin position="572"/>
        <end position="588"/>
    </location>
</feature>
<reference evidence="10 11" key="1">
    <citation type="submission" date="2018-09" db="EMBL/GenBank/DDBJ databases">
        <authorList>
            <person name="Zhu H."/>
        </authorList>
    </citation>
    <scope>NUCLEOTIDE SEQUENCE [LARGE SCALE GENOMIC DNA]</scope>
    <source>
        <strain evidence="10 11">K1W22B-8</strain>
    </source>
</reference>